<proteinExistence type="predicted"/>
<name>A0A4Y2FAN4_ARAVE</name>
<dbReference type="InterPro" id="IPR052560">
    <property type="entry name" value="RdDP_mobile_element"/>
</dbReference>
<dbReference type="GO" id="GO:0003964">
    <property type="term" value="F:RNA-directed DNA polymerase activity"/>
    <property type="evidence" value="ECO:0007669"/>
    <property type="project" value="UniProtKB-KW"/>
</dbReference>
<dbReference type="Proteomes" id="UP000499080">
    <property type="component" value="Unassembled WGS sequence"/>
</dbReference>
<dbReference type="GO" id="GO:0003677">
    <property type="term" value="F:DNA binding"/>
    <property type="evidence" value="ECO:0007669"/>
    <property type="project" value="InterPro"/>
</dbReference>
<dbReference type="SUPFAM" id="SSF56219">
    <property type="entry name" value="DNase I-like"/>
    <property type="match status" value="1"/>
</dbReference>
<protein>
    <submittedName>
        <fullName evidence="2">Putative RNA-directed DNA polymerase from transposon X-element</fullName>
    </submittedName>
</protein>
<evidence type="ECO:0000313" key="2">
    <source>
        <dbReference type="EMBL" id="GBM38590.1"/>
    </source>
</evidence>
<dbReference type="PANTHER" id="PTHR36688">
    <property type="entry name" value="ENDO/EXONUCLEASE/PHOSPHATASE DOMAIN-CONTAINING PROTEIN"/>
    <property type="match status" value="1"/>
</dbReference>
<dbReference type="InterPro" id="IPR036691">
    <property type="entry name" value="Endo/exonu/phosph_ase_sf"/>
</dbReference>
<evidence type="ECO:0000259" key="1">
    <source>
        <dbReference type="PROSITE" id="PS50878"/>
    </source>
</evidence>
<keyword evidence="3" id="KW-1185">Reference proteome</keyword>
<feature type="non-terminal residue" evidence="2">
    <location>
        <position position="566"/>
    </location>
</feature>
<dbReference type="GO" id="GO:0004519">
    <property type="term" value="F:endonuclease activity"/>
    <property type="evidence" value="ECO:0007669"/>
    <property type="project" value="InterPro"/>
</dbReference>
<comment type="caution">
    <text evidence="2">The sequence shown here is derived from an EMBL/GenBank/DDBJ whole genome shotgun (WGS) entry which is preliminary data.</text>
</comment>
<dbReference type="SUPFAM" id="SSF56672">
    <property type="entry name" value="DNA/RNA polymerases"/>
    <property type="match status" value="1"/>
</dbReference>
<dbReference type="PROSITE" id="PS50878">
    <property type="entry name" value="RT_POL"/>
    <property type="match status" value="1"/>
</dbReference>
<dbReference type="GO" id="GO:0006281">
    <property type="term" value="P:DNA repair"/>
    <property type="evidence" value="ECO:0007669"/>
    <property type="project" value="InterPro"/>
</dbReference>
<keyword evidence="2" id="KW-0548">Nucleotidyltransferase</keyword>
<dbReference type="AlphaFoldDB" id="A0A4Y2FAN4"/>
<dbReference type="InterPro" id="IPR000477">
    <property type="entry name" value="RT_dom"/>
</dbReference>
<dbReference type="InterPro" id="IPR043502">
    <property type="entry name" value="DNA/RNA_pol_sf"/>
</dbReference>
<dbReference type="EMBL" id="BGPR01173357">
    <property type="protein sequence ID" value="GBM38590.1"/>
    <property type="molecule type" value="Genomic_DNA"/>
</dbReference>
<dbReference type="Pfam" id="PF14529">
    <property type="entry name" value="Exo_endo_phos_2"/>
    <property type="match status" value="1"/>
</dbReference>
<dbReference type="InterPro" id="IPR020847">
    <property type="entry name" value="AP_endonuclease_F1_BS"/>
</dbReference>
<gene>
    <name evidence="2" type="primary">X-elementORF2_389</name>
    <name evidence="2" type="ORF">AVEN_54344_1</name>
</gene>
<dbReference type="Gene3D" id="3.60.10.10">
    <property type="entry name" value="Endonuclease/exonuclease/phosphatase"/>
    <property type="match status" value="1"/>
</dbReference>
<evidence type="ECO:0000313" key="3">
    <source>
        <dbReference type="Proteomes" id="UP000499080"/>
    </source>
</evidence>
<dbReference type="OrthoDB" id="7698997at2759"/>
<sequence length="566" mass="65040">MLDFRTFVDEHKPDLILLQETKLKNNTKIYLPNYALYRNDGPQIHASGGTAIFIKNNISHKEISTPNLSVISATVLSVHLVNQPPFTIASVYIPCRYDPDFVNDLKYILNTNSSAILCGDFNAHHRLWNCATINDRGKDLLNLSQASNLEIIFPPTPTRFGVNSASTIDLTVTKNFAYTHKIKSIPDLTSDHNPIIVRFNFNFQPIMLNRQKVTTDWKNFKKHLNDNIKLSLPNINDNLSLEQQFKAITDDILRAYQNSSRPLKDTEELFLPPQIRQIKTERNHFKKIWQKYRTPANKNQYNSAQTKFRRAITKHIQDTYALSIEHLNIEDGTLWRRAKYLKTKRTVIPKLKNPTDNSPASTNIEKAEVIADHFVNQFQINDLGNPSTENTVKTSIDNFDPTAPTLKYRKVRLSEITEYIKNTKINKAPGIDGITNKMLKNLPLKILIKLANLYNCMFKLKYFPHCWKTARILPILKPGKDPTKPISYRPISLLPTLSKLGEKLILTRYLKHARRIRIPIPQQFGFTPKLSTTHQLLRVVEHILEGKSSKLITAAIFLDIAKAFDK</sequence>
<feature type="domain" description="Reverse transcriptase" evidence="1">
    <location>
        <begin position="456"/>
        <end position="566"/>
    </location>
</feature>
<keyword evidence="2" id="KW-0808">Transferase</keyword>
<reference evidence="2 3" key="1">
    <citation type="journal article" date="2019" name="Sci. Rep.">
        <title>Orb-weaving spider Araneus ventricosus genome elucidates the spidroin gene catalogue.</title>
        <authorList>
            <person name="Kono N."/>
            <person name="Nakamura H."/>
            <person name="Ohtoshi R."/>
            <person name="Moran D.A.P."/>
            <person name="Shinohara A."/>
            <person name="Yoshida Y."/>
            <person name="Fujiwara M."/>
            <person name="Mori M."/>
            <person name="Tomita M."/>
            <person name="Arakawa K."/>
        </authorList>
    </citation>
    <scope>NUCLEOTIDE SEQUENCE [LARGE SCALE GENOMIC DNA]</scope>
</reference>
<organism evidence="2 3">
    <name type="scientific">Araneus ventricosus</name>
    <name type="common">Orbweaver spider</name>
    <name type="synonym">Epeira ventricosa</name>
    <dbReference type="NCBI Taxonomy" id="182803"/>
    <lineage>
        <taxon>Eukaryota</taxon>
        <taxon>Metazoa</taxon>
        <taxon>Ecdysozoa</taxon>
        <taxon>Arthropoda</taxon>
        <taxon>Chelicerata</taxon>
        <taxon>Arachnida</taxon>
        <taxon>Araneae</taxon>
        <taxon>Araneomorphae</taxon>
        <taxon>Entelegynae</taxon>
        <taxon>Araneoidea</taxon>
        <taxon>Araneidae</taxon>
        <taxon>Araneus</taxon>
    </lineage>
</organism>
<dbReference type="PROSITE" id="PS00726">
    <property type="entry name" value="AP_NUCLEASE_F1_1"/>
    <property type="match status" value="1"/>
</dbReference>
<keyword evidence="2" id="KW-0695">RNA-directed DNA polymerase</keyword>
<dbReference type="InterPro" id="IPR005135">
    <property type="entry name" value="Endo/exonuclease/phosphatase"/>
</dbReference>
<dbReference type="PANTHER" id="PTHR36688:SF2">
    <property type="entry name" value="ENDONUCLEASE_EXONUCLEASE_PHOSPHATASE DOMAIN-CONTAINING PROTEIN"/>
    <property type="match status" value="1"/>
</dbReference>
<accession>A0A4Y2FAN4</accession>